<comment type="caution">
    <text evidence="2">The sequence shown here is derived from an EMBL/GenBank/DDBJ whole genome shotgun (WGS) entry which is preliminary data.</text>
</comment>
<sequence length="213" mass="23668">MSEQDRLMSGIAADVDLQRVGSALLSKILKTRLQRKARSIITSCLEFLLTDLSIVYTAVGYEVHNGFTKYLMLFSVGMAAVYVVTLALFLYIHARCYAPKKETAPDADVEEAYAKSNTAPPFVDGLIELKYPFKFRGKGVLWMLPYFAWAAGVFVVLLIGLSLLLVKDEVSKTTMSGLGAGALLMYQITSDFSEYWVLAHNQHEIQDDPSHIA</sequence>
<dbReference type="EMBL" id="BLLK01000052">
    <property type="protein sequence ID" value="GFH56532.1"/>
    <property type="molecule type" value="Genomic_DNA"/>
</dbReference>
<keyword evidence="1" id="KW-0812">Transmembrane</keyword>
<name>A0AAD3D280_9STRA</name>
<evidence type="ECO:0000313" key="3">
    <source>
        <dbReference type="Proteomes" id="UP001054902"/>
    </source>
</evidence>
<proteinExistence type="predicted"/>
<dbReference type="AlphaFoldDB" id="A0AAD3D280"/>
<protein>
    <submittedName>
        <fullName evidence="2">Uncharacterized protein</fullName>
    </submittedName>
</protein>
<keyword evidence="1" id="KW-1133">Transmembrane helix</keyword>
<gene>
    <name evidence="2" type="ORF">CTEN210_13008</name>
</gene>
<evidence type="ECO:0000313" key="2">
    <source>
        <dbReference type="EMBL" id="GFH56532.1"/>
    </source>
</evidence>
<accession>A0AAD3D280</accession>
<feature type="transmembrane region" description="Helical" evidence="1">
    <location>
        <begin position="140"/>
        <end position="166"/>
    </location>
</feature>
<organism evidence="2 3">
    <name type="scientific">Chaetoceros tenuissimus</name>
    <dbReference type="NCBI Taxonomy" id="426638"/>
    <lineage>
        <taxon>Eukaryota</taxon>
        <taxon>Sar</taxon>
        <taxon>Stramenopiles</taxon>
        <taxon>Ochrophyta</taxon>
        <taxon>Bacillariophyta</taxon>
        <taxon>Coscinodiscophyceae</taxon>
        <taxon>Chaetocerotophycidae</taxon>
        <taxon>Chaetocerotales</taxon>
        <taxon>Chaetocerotaceae</taxon>
        <taxon>Chaetoceros</taxon>
    </lineage>
</organism>
<dbReference type="Proteomes" id="UP001054902">
    <property type="component" value="Unassembled WGS sequence"/>
</dbReference>
<feature type="transmembrane region" description="Helical" evidence="1">
    <location>
        <begin position="71"/>
        <end position="92"/>
    </location>
</feature>
<reference evidence="2 3" key="1">
    <citation type="journal article" date="2021" name="Sci. Rep.">
        <title>The genome of the diatom Chaetoceros tenuissimus carries an ancient integrated fragment of an extant virus.</title>
        <authorList>
            <person name="Hongo Y."/>
            <person name="Kimura K."/>
            <person name="Takaki Y."/>
            <person name="Yoshida Y."/>
            <person name="Baba S."/>
            <person name="Kobayashi G."/>
            <person name="Nagasaki K."/>
            <person name="Hano T."/>
            <person name="Tomaru Y."/>
        </authorList>
    </citation>
    <scope>NUCLEOTIDE SEQUENCE [LARGE SCALE GENOMIC DNA]</scope>
    <source>
        <strain evidence="2 3">NIES-3715</strain>
    </source>
</reference>
<keyword evidence="1" id="KW-0472">Membrane</keyword>
<evidence type="ECO:0000256" key="1">
    <source>
        <dbReference type="SAM" id="Phobius"/>
    </source>
</evidence>
<feature type="transmembrane region" description="Helical" evidence="1">
    <location>
        <begin position="40"/>
        <end position="59"/>
    </location>
</feature>
<keyword evidence="3" id="KW-1185">Reference proteome</keyword>